<evidence type="ECO:0000256" key="4">
    <source>
        <dbReference type="ARBA" id="ARBA00022842"/>
    </source>
</evidence>
<evidence type="ECO:0000256" key="8">
    <source>
        <dbReference type="HAMAP-Rule" id="MF_01246"/>
    </source>
</evidence>
<proteinExistence type="inferred from homology"/>
<keyword evidence="7 8" id="KW-0624">Polysaccharide degradation</keyword>
<evidence type="ECO:0000256" key="1">
    <source>
        <dbReference type="ARBA" id="ARBA00001946"/>
    </source>
</evidence>
<feature type="binding site" evidence="8">
    <location>
        <position position="61"/>
    </location>
    <ligand>
        <name>Mg(2+)</name>
        <dbReference type="ChEBI" id="CHEBI:18420"/>
    </ligand>
</feature>
<gene>
    <name evidence="8" type="primary">chbG</name>
    <name evidence="9" type="ORF">D5F51_16715</name>
</gene>
<dbReference type="Gene3D" id="3.20.20.370">
    <property type="entry name" value="Glycoside hydrolase/deacetylase"/>
    <property type="match status" value="1"/>
</dbReference>
<keyword evidence="2 8" id="KW-0479">Metal-binding</keyword>
<comment type="subcellular location">
    <subcellularLocation>
        <location evidence="8">Cytoplasm</location>
    </subcellularLocation>
</comment>
<dbReference type="PANTHER" id="PTHR31609:SF1">
    <property type="entry name" value="CARBOHYDRATE DEACETYLASE"/>
    <property type="match status" value="1"/>
</dbReference>
<reference evidence="10" key="1">
    <citation type="submission" date="2018-09" db="EMBL/GenBank/DDBJ databases">
        <title>Yersinia hibernicus sp. nov.</title>
        <authorList>
            <person name="Nguyen S.V."/>
            <person name="Mundanda D.M."/>
            <person name="Anes J."/>
            <person name="Fanning S."/>
        </authorList>
    </citation>
    <scope>NUCLEOTIDE SEQUENCE [LARGE SCALE GENOMIC DNA]</scope>
    <source>
        <strain evidence="10">CFS1934</strain>
    </source>
</reference>
<protein>
    <recommendedName>
        <fullName evidence="8">Chitooligosaccharide deacetylase</fullName>
        <shortName evidence="8">COD</shortName>
        <ecNumber evidence="8">3.5.1.105</ecNumber>
    </recommendedName>
    <alternativeName>
        <fullName evidence="8">Chitin disaccharide deacetylase</fullName>
    </alternativeName>
    <alternativeName>
        <fullName evidence="8">Chitobiose deacetylase</fullName>
    </alternativeName>
    <alternativeName>
        <fullName evidence="8">Chitobiose-6P deacetylase</fullName>
    </alternativeName>
    <alternativeName>
        <fullName evidence="8">Chitotriose deacetylase</fullName>
    </alternativeName>
    <alternativeName>
        <fullName evidence="8">Chitotriose-6P deacetylase</fullName>
    </alternativeName>
</protein>
<comment type="catalytic activity">
    <reaction evidence="8">
        <text>N,N'-diacetylchitobiose + H2O = N-acetyl-beta-D-glucosaminyl-(1-&gt;4)-D-glucosamine + acetate</text>
        <dbReference type="Rhea" id="RHEA:27469"/>
        <dbReference type="ChEBI" id="CHEBI:15377"/>
        <dbReference type="ChEBI" id="CHEBI:28681"/>
        <dbReference type="ChEBI" id="CHEBI:30089"/>
        <dbReference type="ChEBI" id="CHEBI:59910"/>
        <dbReference type="EC" id="3.5.1.105"/>
    </reaction>
</comment>
<feature type="binding site" evidence="8">
    <location>
        <position position="126"/>
    </location>
    <ligand>
        <name>Mg(2+)</name>
        <dbReference type="ChEBI" id="CHEBI:18420"/>
    </ligand>
</feature>
<evidence type="ECO:0000256" key="5">
    <source>
        <dbReference type="ARBA" id="ARBA00023024"/>
    </source>
</evidence>
<keyword evidence="4 8" id="KW-0460">Magnesium</keyword>
<comment type="similarity">
    <text evidence="8">Belongs to the YdjC deacetylase family. ChbG subfamily.</text>
</comment>
<evidence type="ECO:0000256" key="2">
    <source>
        <dbReference type="ARBA" id="ARBA00022723"/>
    </source>
</evidence>
<comment type="subunit">
    <text evidence="8">Homodimer.</text>
</comment>
<keyword evidence="8" id="KW-0963">Cytoplasm</keyword>
<keyword evidence="10" id="KW-1185">Reference proteome</keyword>
<dbReference type="InterPro" id="IPR011330">
    <property type="entry name" value="Glyco_hydro/deAcase_b/a-brl"/>
</dbReference>
<keyword evidence="3 8" id="KW-0378">Hydrolase</keyword>
<evidence type="ECO:0000256" key="3">
    <source>
        <dbReference type="ARBA" id="ARBA00022801"/>
    </source>
</evidence>
<dbReference type="PANTHER" id="PTHR31609">
    <property type="entry name" value="YDJC DEACETYLASE FAMILY MEMBER"/>
    <property type="match status" value="1"/>
</dbReference>
<dbReference type="RefSeq" id="WP_129197961.1">
    <property type="nucleotide sequence ID" value="NZ_CABHXI010000082.1"/>
</dbReference>
<comment type="catalytic activity">
    <reaction evidence="8">
        <text>diacetylchitobiose-6'-phosphate + H2O = N'-monoacetylchitobiose-6'-phosphate + acetate</text>
        <dbReference type="Rhea" id="RHEA:35083"/>
        <dbReference type="ChEBI" id="CHEBI:15377"/>
        <dbReference type="ChEBI" id="CHEBI:30089"/>
        <dbReference type="ChEBI" id="CHEBI:64883"/>
        <dbReference type="ChEBI" id="CHEBI:71315"/>
    </reaction>
</comment>
<dbReference type="Proteomes" id="UP000288804">
    <property type="component" value="Chromosome"/>
</dbReference>
<comment type="cofactor">
    <cofactor evidence="1 8">
        <name>Mg(2+)</name>
        <dbReference type="ChEBI" id="CHEBI:18420"/>
    </cofactor>
</comment>
<evidence type="ECO:0000313" key="9">
    <source>
        <dbReference type="EMBL" id="QAX80041.1"/>
    </source>
</evidence>
<name>A0ABX5R3W7_9GAMM</name>
<evidence type="ECO:0000256" key="6">
    <source>
        <dbReference type="ARBA" id="ARBA00023277"/>
    </source>
</evidence>
<dbReference type="GO" id="GO:0036311">
    <property type="term" value="F:chitin disaccharide deacetylase activity"/>
    <property type="evidence" value="ECO:0007669"/>
    <property type="project" value="UniProtKB-EC"/>
</dbReference>
<sequence length="253" mass="28456">MEKLLIVNADDFGLCKGQNYGIIEAFQHGIVSSTTAMMNCADIYHAAELSKQNPLLPVGMHFVLTYGRPLTAMSSLVDDEGELGKWLWGRAEAGELSLDEIAQELTAQFDKFIAVFGRLPTHIDSHHHVHMLPQIYPLIESFAHEKSLPLRIDRREAQQQNIVLNKSRSTGWFEAGFYGEDLTEQSFLQLLDCADENAVNSIEVMCHPAFIDKILMTSSYCYPRLTELEVLTSPILKQTIADRGYLLGSYLDC</sequence>
<dbReference type="CDD" id="cd10803">
    <property type="entry name" value="YdjC_EF3048_like"/>
    <property type="match status" value="1"/>
</dbReference>
<evidence type="ECO:0000313" key="10">
    <source>
        <dbReference type="Proteomes" id="UP000288804"/>
    </source>
</evidence>
<dbReference type="SUPFAM" id="SSF88713">
    <property type="entry name" value="Glycoside hydrolase/deacetylase"/>
    <property type="match status" value="1"/>
</dbReference>
<accession>A0ABX5R3W7</accession>
<keyword evidence="5 8" id="KW-0146">Chitin degradation</keyword>
<dbReference type="Pfam" id="PF04794">
    <property type="entry name" value="YdjC"/>
    <property type="match status" value="1"/>
</dbReference>
<dbReference type="InterPro" id="IPR022948">
    <property type="entry name" value="COD_ChbG_bac"/>
</dbReference>
<comment type="pathway">
    <text evidence="8">Glycan degradation; chitin degradation.</text>
</comment>
<dbReference type="InterPro" id="IPR006879">
    <property type="entry name" value="YdjC-like"/>
</dbReference>
<evidence type="ECO:0000256" key="7">
    <source>
        <dbReference type="ARBA" id="ARBA00023326"/>
    </source>
</evidence>
<dbReference type="EC" id="3.5.1.105" evidence="8"/>
<dbReference type="NCBIfam" id="NF002559">
    <property type="entry name" value="PRK02134.1"/>
    <property type="match status" value="1"/>
</dbReference>
<keyword evidence="6 8" id="KW-0119">Carbohydrate metabolism</keyword>
<dbReference type="HAMAP" id="MF_01246">
    <property type="entry name" value="COD"/>
    <property type="match status" value="1"/>
</dbReference>
<organism evidence="9 10">
    <name type="scientific">Yersinia hibernica</name>
    <dbReference type="NCBI Taxonomy" id="2339259"/>
    <lineage>
        <taxon>Bacteria</taxon>
        <taxon>Pseudomonadati</taxon>
        <taxon>Pseudomonadota</taxon>
        <taxon>Gammaproteobacteria</taxon>
        <taxon>Enterobacterales</taxon>
        <taxon>Yersiniaceae</taxon>
        <taxon>Yersinia</taxon>
    </lineage>
</organism>
<comment type="function">
    <text evidence="8">Involved in the degradation of chitin. ChbG is essential for growth on the acetylated chitooligosaccharides chitobiose and chitotriose but is dispensable for growth on cellobiose and chitosan dimer, the deacetylated form of chitobiose. Deacetylation of chitobiose-6-P and chitotriose-6-P is necessary for both the activation of the chb promoter by the regulatory protein ChbR and the hydrolysis of phosphorylated beta-glucosides by the phospho-beta-glucosidase ChbF. Catalyzes the removal of only one acetyl group from chitobiose-6-P to yield monoacetylchitobiose-6-P, the inducer of ChbR and the substrate of ChbF.</text>
</comment>
<dbReference type="EMBL" id="CP032487">
    <property type="protein sequence ID" value="QAX80041.1"/>
    <property type="molecule type" value="Genomic_DNA"/>
</dbReference>